<dbReference type="InterPro" id="IPR019775">
    <property type="entry name" value="WD40_repeat_CS"/>
</dbReference>
<dbReference type="SUPFAM" id="SSF50978">
    <property type="entry name" value="WD40 repeat-like"/>
    <property type="match status" value="1"/>
</dbReference>
<dbReference type="Gene3D" id="2.130.10.10">
    <property type="entry name" value="YVTN repeat-like/Quinoprotein amine dehydrogenase"/>
    <property type="match status" value="2"/>
</dbReference>
<dbReference type="GO" id="GO:0007020">
    <property type="term" value="P:microtubule nucleation"/>
    <property type="evidence" value="ECO:0007669"/>
    <property type="project" value="TreeGrafter"/>
</dbReference>
<dbReference type="PANTHER" id="PTHR44414:SF1">
    <property type="entry name" value="PROTEIN NEDD1"/>
    <property type="match status" value="1"/>
</dbReference>
<dbReference type="GO" id="GO:0000278">
    <property type="term" value="P:mitotic cell cycle"/>
    <property type="evidence" value="ECO:0007669"/>
    <property type="project" value="TreeGrafter"/>
</dbReference>
<dbReference type="EMBL" id="CAJNIZ010014335">
    <property type="protein sequence ID" value="CAE7360325.1"/>
    <property type="molecule type" value="Genomic_DNA"/>
</dbReference>
<dbReference type="GO" id="GO:0005737">
    <property type="term" value="C:cytoplasm"/>
    <property type="evidence" value="ECO:0007669"/>
    <property type="project" value="TreeGrafter"/>
</dbReference>
<dbReference type="GO" id="GO:0036064">
    <property type="term" value="C:ciliary basal body"/>
    <property type="evidence" value="ECO:0007669"/>
    <property type="project" value="TreeGrafter"/>
</dbReference>
<keyword evidence="2" id="KW-0677">Repeat</keyword>
<dbReference type="OrthoDB" id="1602884at2759"/>
<dbReference type="InterPro" id="IPR001680">
    <property type="entry name" value="WD40_rpt"/>
</dbReference>
<dbReference type="Proteomes" id="UP000649617">
    <property type="component" value="Unassembled WGS sequence"/>
</dbReference>
<name>A0A812PPT3_SYMPI</name>
<dbReference type="InterPro" id="IPR015943">
    <property type="entry name" value="WD40/YVTN_repeat-like_dom_sf"/>
</dbReference>
<dbReference type="PROSITE" id="PS00678">
    <property type="entry name" value="WD_REPEATS_1"/>
    <property type="match status" value="1"/>
</dbReference>
<dbReference type="GO" id="GO:0043015">
    <property type="term" value="F:gamma-tubulin binding"/>
    <property type="evidence" value="ECO:0007669"/>
    <property type="project" value="TreeGrafter"/>
</dbReference>
<keyword evidence="6" id="KW-1185">Reference proteome</keyword>
<evidence type="ECO:0000256" key="1">
    <source>
        <dbReference type="ARBA" id="ARBA00022574"/>
    </source>
</evidence>
<dbReference type="InterPro" id="IPR052818">
    <property type="entry name" value="NEDD1_Spindle_Assembly"/>
</dbReference>
<dbReference type="GO" id="GO:0000922">
    <property type="term" value="C:spindle pole"/>
    <property type="evidence" value="ECO:0007669"/>
    <property type="project" value="TreeGrafter"/>
</dbReference>
<evidence type="ECO:0000313" key="5">
    <source>
        <dbReference type="EMBL" id="CAE7360325.1"/>
    </source>
</evidence>
<evidence type="ECO:0000256" key="4">
    <source>
        <dbReference type="SAM" id="MobiDB-lite"/>
    </source>
</evidence>
<evidence type="ECO:0000313" key="6">
    <source>
        <dbReference type="Proteomes" id="UP000649617"/>
    </source>
</evidence>
<dbReference type="PROSITE" id="PS50082">
    <property type="entry name" value="WD_REPEATS_2"/>
    <property type="match status" value="1"/>
</dbReference>
<comment type="caution">
    <text evidence="5">The sequence shown here is derived from an EMBL/GenBank/DDBJ whole genome shotgun (WGS) entry which is preliminary data.</text>
</comment>
<reference evidence="5" key="1">
    <citation type="submission" date="2021-02" db="EMBL/GenBank/DDBJ databases">
        <authorList>
            <person name="Dougan E. K."/>
            <person name="Rhodes N."/>
            <person name="Thang M."/>
            <person name="Chan C."/>
        </authorList>
    </citation>
    <scope>NUCLEOTIDE SEQUENCE</scope>
</reference>
<dbReference type="Pfam" id="PF00400">
    <property type="entry name" value="WD40"/>
    <property type="match status" value="2"/>
</dbReference>
<dbReference type="GO" id="GO:0005813">
    <property type="term" value="C:centrosome"/>
    <property type="evidence" value="ECO:0007669"/>
    <property type="project" value="TreeGrafter"/>
</dbReference>
<dbReference type="InterPro" id="IPR036322">
    <property type="entry name" value="WD40_repeat_dom_sf"/>
</dbReference>
<accession>A0A812PPT3</accession>
<sequence length="290" mass="30589">MCSGSHVFEGDESLVEYVSLPAGAQATDLSFYAEEKRKAWVAVSCTDGAVRLIDASPERTASVVRTSYSHGVAATAVAISGNGNQVASGSSSGHVVLQPFHGSGPTPLPGLLESTESAIESLCYSSLRQELLAASDEAGNLQVWDAVAQRHACRFVGAHRGPARGLSFSTQNSDLLISAGNDAELIFWDVKNARQIQQVSVEAGISSLSYHSGGYLLATGTCEGSILIFDLRMLVSRKQPADPVQRYDGQDEGALVALAFAPHDSMENPLTSRPKAGPSNLSCPPQVDRI</sequence>
<feature type="repeat" description="WD" evidence="3">
    <location>
        <begin position="156"/>
        <end position="198"/>
    </location>
</feature>
<proteinExistence type="predicted"/>
<dbReference type="AlphaFoldDB" id="A0A812PPT3"/>
<evidence type="ECO:0000256" key="2">
    <source>
        <dbReference type="ARBA" id="ARBA00022737"/>
    </source>
</evidence>
<evidence type="ECO:0000256" key="3">
    <source>
        <dbReference type="PROSITE-ProRule" id="PRU00221"/>
    </source>
</evidence>
<dbReference type="SMART" id="SM00320">
    <property type="entry name" value="WD40"/>
    <property type="match status" value="5"/>
</dbReference>
<feature type="region of interest" description="Disordered" evidence="4">
    <location>
        <begin position="265"/>
        <end position="290"/>
    </location>
</feature>
<dbReference type="PANTHER" id="PTHR44414">
    <property type="entry name" value="PROTEIN NEDD1"/>
    <property type="match status" value="1"/>
</dbReference>
<protein>
    <submittedName>
        <fullName evidence="5">NEDD1 protein</fullName>
    </submittedName>
</protein>
<keyword evidence="1 3" id="KW-0853">WD repeat</keyword>
<organism evidence="5 6">
    <name type="scientific">Symbiodinium pilosum</name>
    <name type="common">Dinoflagellate</name>
    <dbReference type="NCBI Taxonomy" id="2952"/>
    <lineage>
        <taxon>Eukaryota</taxon>
        <taxon>Sar</taxon>
        <taxon>Alveolata</taxon>
        <taxon>Dinophyceae</taxon>
        <taxon>Suessiales</taxon>
        <taxon>Symbiodiniaceae</taxon>
        <taxon>Symbiodinium</taxon>
    </lineage>
</organism>
<gene>
    <name evidence="5" type="primary">NEDD1</name>
    <name evidence="5" type="ORF">SPIL2461_LOCUS8612</name>
</gene>
<dbReference type="GO" id="GO:0005814">
    <property type="term" value="C:centriole"/>
    <property type="evidence" value="ECO:0007669"/>
    <property type="project" value="TreeGrafter"/>
</dbReference>